<organism evidence="4 5">
    <name type="scientific">Collimonas rhizosphaerae</name>
    <dbReference type="NCBI Taxonomy" id="3126357"/>
    <lineage>
        <taxon>Bacteria</taxon>
        <taxon>Pseudomonadati</taxon>
        <taxon>Pseudomonadota</taxon>
        <taxon>Betaproteobacteria</taxon>
        <taxon>Burkholderiales</taxon>
        <taxon>Oxalobacteraceae</taxon>
        <taxon>Collimonas</taxon>
    </lineage>
</organism>
<evidence type="ECO:0000256" key="2">
    <source>
        <dbReference type="PROSITE-ProRule" id="PRU00110"/>
    </source>
</evidence>
<keyword evidence="5" id="KW-1185">Reference proteome</keyword>
<accession>A0ABU9PRR1</accession>
<feature type="modified residue" description="Phosphohistidine" evidence="2">
    <location>
        <position position="56"/>
    </location>
</feature>
<evidence type="ECO:0000259" key="3">
    <source>
        <dbReference type="PROSITE" id="PS50894"/>
    </source>
</evidence>
<feature type="domain" description="HPt" evidence="3">
    <location>
        <begin position="17"/>
        <end position="106"/>
    </location>
</feature>
<dbReference type="InterPro" id="IPR036641">
    <property type="entry name" value="HPT_dom_sf"/>
</dbReference>
<dbReference type="Proteomes" id="UP001495910">
    <property type="component" value="Unassembled WGS sequence"/>
</dbReference>
<dbReference type="Gene3D" id="1.20.120.160">
    <property type="entry name" value="HPT domain"/>
    <property type="match status" value="1"/>
</dbReference>
<dbReference type="Pfam" id="PF01627">
    <property type="entry name" value="Hpt"/>
    <property type="match status" value="1"/>
</dbReference>
<comment type="caution">
    <text evidence="4">The sequence shown here is derived from an EMBL/GenBank/DDBJ whole genome shotgun (WGS) entry which is preliminary data.</text>
</comment>
<sequence>MNKSKGRQLPPDPLLPLDESELGLDDLFVASARQDLASIEQALASGDYCAMQQTVHRLKGAAMIFRMTAMVDATLHIEAVLNTGLAVDHAQLAAACLALRRQVELL</sequence>
<reference evidence="4 5" key="1">
    <citation type="submission" date="2024-02" db="EMBL/GenBank/DDBJ databases">
        <title>Draft genome sequence of Collimonas sp. strain H4R21, an effective mineral-weathering bacterial strain isolated from the beech rhizosphere.</title>
        <authorList>
            <person name="Morin E."/>
            <person name="Uroz S."/>
            <person name="Leveau J.H.J."/>
            <person name="Kumar R."/>
            <person name="Rey M.W."/>
            <person name="Pham J."/>
        </authorList>
    </citation>
    <scope>NUCLEOTIDE SEQUENCE [LARGE SCALE GENOMIC DNA]</scope>
    <source>
        <strain evidence="4 5">H4R21</strain>
    </source>
</reference>
<evidence type="ECO:0000313" key="4">
    <source>
        <dbReference type="EMBL" id="MEM4986694.1"/>
    </source>
</evidence>
<dbReference type="SUPFAM" id="SSF47226">
    <property type="entry name" value="Histidine-containing phosphotransfer domain, HPT domain"/>
    <property type="match status" value="1"/>
</dbReference>
<gene>
    <name evidence="4" type="ORF">V8G57_04750</name>
</gene>
<keyword evidence="2" id="KW-0597">Phosphoprotein</keyword>
<dbReference type="RefSeq" id="WP_092393729.1">
    <property type="nucleotide sequence ID" value="NZ_JBANDC010000003.1"/>
</dbReference>
<keyword evidence="1" id="KW-0902">Two-component regulatory system</keyword>
<evidence type="ECO:0000313" key="5">
    <source>
        <dbReference type="Proteomes" id="UP001495910"/>
    </source>
</evidence>
<dbReference type="InterPro" id="IPR008207">
    <property type="entry name" value="Sig_transdc_His_kin_Hpt_dom"/>
</dbReference>
<proteinExistence type="predicted"/>
<evidence type="ECO:0000256" key="1">
    <source>
        <dbReference type="ARBA" id="ARBA00023012"/>
    </source>
</evidence>
<dbReference type="PROSITE" id="PS50894">
    <property type="entry name" value="HPT"/>
    <property type="match status" value="1"/>
</dbReference>
<protein>
    <submittedName>
        <fullName evidence="4">Hpt domain-containing protein</fullName>
    </submittedName>
</protein>
<dbReference type="EMBL" id="JBANDC010000003">
    <property type="protein sequence ID" value="MEM4986694.1"/>
    <property type="molecule type" value="Genomic_DNA"/>
</dbReference>
<name>A0ABU9PRR1_9BURK</name>